<feature type="active site" evidence="7">
    <location>
        <position position="359"/>
    </location>
</feature>
<dbReference type="SUPFAM" id="SSF53697">
    <property type="entry name" value="SIS domain"/>
    <property type="match status" value="1"/>
</dbReference>
<dbReference type="PRINTS" id="PR00662">
    <property type="entry name" value="G6PISOMERASE"/>
</dbReference>
<dbReference type="CDD" id="cd05015">
    <property type="entry name" value="SIS_PGI_1"/>
    <property type="match status" value="1"/>
</dbReference>
<dbReference type="EC" id="5.3.1.9" evidence="7"/>
<evidence type="ECO:0000256" key="5">
    <source>
        <dbReference type="ARBA" id="ARBA00023235"/>
    </source>
</evidence>
<dbReference type="GO" id="GO:0006094">
    <property type="term" value="P:gluconeogenesis"/>
    <property type="evidence" value="ECO:0007669"/>
    <property type="project" value="UniProtKB-UniRule"/>
</dbReference>
<dbReference type="GO" id="GO:0004347">
    <property type="term" value="F:glucose-6-phosphate isomerase activity"/>
    <property type="evidence" value="ECO:0007669"/>
    <property type="project" value="UniProtKB-UniRule"/>
</dbReference>
<feature type="active site" evidence="7">
    <location>
        <position position="487"/>
    </location>
</feature>
<dbReference type="RefSeq" id="WP_032955516.1">
    <property type="nucleotide sequence ID" value="NZ_CP012077.1"/>
</dbReference>
<dbReference type="InterPro" id="IPR023096">
    <property type="entry name" value="G6P_Isomerase_C"/>
</dbReference>
<dbReference type="GeneID" id="92996796"/>
<comment type="similarity">
    <text evidence="2 7 8">Belongs to the GPI family.</text>
</comment>
<comment type="pathway">
    <text evidence="1 7 8">Carbohydrate degradation; glycolysis; D-glyceraldehyde 3-phosphate and glycerone phosphate from D-glucose: step 2/4.</text>
</comment>
<gene>
    <name evidence="7" type="primary">pgi</name>
    <name evidence="9" type="ORF">CS347_04730</name>
</gene>
<dbReference type="Gene3D" id="1.10.1390.10">
    <property type="match status" value="1"/>
</dbReference>
<dbReference type="HAMAP" id="MF_00473">
    <property type="entry name" value="G6P_isomerase"/>
    <property type="match status" value="1"/>
</dbReference>
<evidence type="ECO:0000256" key="8">
    <source>
        <dbReference type="RuleBase" id="RU000612"/>
    </source>
</evidence>
<comment type="subcellular location">
    <subcellularLocation>
        <location evidence="7">Cytoplasm</location>
    </subcellularLocation>
</comment>
<dbReference type="GO" id="GO:0005829">
    <property type="term" value="C:cytosol"/>
    <property type="evidence" value="ECO:0007669"/>
    <property type="project" value="TreeGrafter"/>
</dbReference>
<accession>A0AAN1RUL6</accession>
<evidence type="ECO:0000256" key="1">
    <source>
        <dbReference type="ARBA" id="ARBA00004926"/>
    </source>
</evidence>
<dbReference type="GO" id="GO:0006096">
    <property type="term" value="P:glycolytic process"/>
    <property type="evidence" value="ECO:0007669"/>
    <property type="project" value="UniProtKB-UniRule"/>
</dbReference>
<dbReference type="PANTHER" id="PTHR11469">
    <property type="entry name" value="GLUCOSE-6-PHOSPHATE ISOMERASE"/>
    <property type="match status" value="1"/>
</dbReference>
<name>A0AAN1RUL6_9BORD</name>
<keyword evidence="7" id="KW-0963">Cytoplasm</keyword>
<reference evidence="10" key="1">
    <citation type="submission" date="2017-10" db="EMBL/GenBank/DDBJ databases">
        <title>Whole genome sequencing of various Bordetella species.</title>
        <authorList>
            <person name="Weigand M.R."/>
            <person name="Loparev V."/>
            <person name="Peng Y."/>
            <person name="Bowden K.E."/>
            <person name="Tondella M.L."/>
            <person name="Williams M.M."/>
        </authorList>
    </citation>
    <scope>NUCLEOTIDE SEQUENCE [LARGE SCALE GENOMIC DNA]</scope>
    <source>
        <strain evidence="10">H720</strain>
    </source>
</reference>
<dbReference type="PROSITE" id="PS51463">
    <property type="entry name" value="P_GLUCOSE_ISOMERASE_3"/>
    <property type="match status" value="1"/>
</dbReference>
<dbReference type="PANTHER" id="PTHR11469:SF1">
    <property type="entry name" value="GLUCOSE-6-PHOSPHATE ISOMERASE"/>
    <property type="match status" value="1"/>
</dbReference>
<dbReference type="CDD" id="cd05016">
    <property type="entry name" value="SIS_PGI_2"/>
    <property type="match status" value="1"/>
</dbReference>
<keyword evidence="5 7" id="KW-0413">Isomerase</keyword>
<dbReference type="PROSITE" id="PS00765">
    <property type="entry name" value="P_GLUCOSE_ISOMERASE_1"/>
    <property type="match status" value="1"/>
</dbReference>
<keyword evidence="4 7" id="KW-0324">Glycolysis</keyword>
<comment type="function">
    <text evidence="7">Catalyzes the reversible isomerization of glucose-6-phosphate to fructose-6-phosphate.</text>
</comment>
<protein>
    <recommendedName>
        <fullName evidence="7">Glucose-6-phosphate isomerase</fullName>
        <shortName evidence="7">GPI</shortName>
        <ecNumber evidence="7">5.3.1.9</ecNumber>
    </recommendedName>
    <alternativeName>
        <fullName evidence="7">Phosphoglucose isomerase</fullName>
        <shortName evidence="7">PGI</shortName>
    </alternativeName>
    <alternativeName>
        <fullName evidence="7">Phosphohexose isomerase</fullName>
        <shortName evidence="7">PHI</shortName>
    </alternativeName>
</protein>
<evidence type="ECO:0000256" key="6">
    <source>
        <dbReference type="ARBA" id="ARBA00029321"/>
    </source>
</evidence>
<evidence type="ECO:0000313" key="10">
    <source>
        <dbReference type="Proteomes" id="UP000282741"/>
    </source>
</evidence>
<evidence type="ECO:0000256" key="7">
    <source>
        <dbReference type="HAMAP-Rule" id="MF_00473"/>
    </source>
</evidence>
<evidence type="ECO:0000313" key="9">
    <source>
        <dbReference type="EMBL" id="AZW16130.1"/>
    </source>
</evidence>
<dbReference type="InterPro" id="IPR001672">
    <property type="entry name" value="G6P_Isomerase"/>
</dbReference>
<dbReference type="Proteomes" id="UP000282741">
    <property type="component" value="Chromosome"/>
</dbReference>
<dbReference type="PROSITE" id="PS00174">
    <property type="entry name" value="P_GLUCOSE_ISOMERASE_2"/>
    <property type="match status" value="1"/>
</dbReference>
<dbReference type="NCBIfam" id="NF001211">
    <property type="entry name" value="PRK00179.1"/>
    <property type="match status" value="1"/>
</dbReference>
<dbReference type="GO" id="GO:0097367">
    <property type="term" value="F:carbohydrate derivative binding"/>
    <property type="evidence" value="ECO:0007669"/>
    <property type="project" value="InterPro"/>
</dbReference>
<dbReference type="InterPro" id="IPR018189">
    <property type="entry name" value="Phosphoglucose_isomerase_CS"/>
</dbReference>
<organism evidence="9 10">
    <name type="scientific">Bordetella hinzii</name>
    <dbReference type="NCBI Taxonomy" id="103855"/>
    <lineage>
        <taxon>Bacteria</taxon>
        <taxon>Pseudomonadati</taxon>
        <taxon>Pseudomonadota</taxon>
        <taxon>Betaproteobacteria</taxon>
        <taxon>Burkholderiales</taxon>
        <taxon>Alcaligenaceae</taxon>
        <taxon>Bordetella</taxon>
    </lineage>
</organism>
<feature type="active site" description="Proton donor" evidence="7">
    <location>
        <position position="328"/>
    </location>
</feature>
<sequence length="525" mass="57045">MTASLSSSPAWQAFADAVHGASHRGDHLRVIEAAGLSVDLTAQAYSPGLEQASLALCAQQGLTQAIHRLFDGGEANWTEHRPAWHTALRAAVPPPSVAEAVLAERERVRRFVEAADARGDYKYILHLGIGGSDWGPRMIVRALRHQGIKREARFASNVDSHAVADSMHQLDPHSTLVIIASKSFTTTEPLANAQVAIHWLEEAGVADPLKQVVAITANVDAALAFGIAPERIFRFWDWVGGRYSLWSAIGALPVALALGCETFDQLLAGAADMDEHFLHAPLASNAPVQMALAGMANRSVMGFETLAITPYDSRLTHLVPWAQQLEMESLGKVATQDGSPVGVPTGPVVWGMTGTDCQHTFFQWLHQDTAGAPVDFIFCERPDHRYEHHHRLLIANCLAQRAALLRGKSFDEALAECSAQTDDPAQARILAQHRIHPGRRPSTLIVLPRLTGHAMGALLALYEHKVFAQGVLWGINPFDQWGVEFGKALARGIIDELDKPGDTPGLDDPSTRHWIDVLSRSGPKA</sequence>
<dbReference type="InterPro" id="IPR035482">
    <property type="entry name" value="SIS_PGI_2"/>
</dbReference>
<keyword evidence="3 7" id="KW-0312">Gluconeogenesis</keyword>
<comment type="catalytic activity">
    <reaction evidence="6 7 8">
        <text>alpha-D-glucose 6-phosphate = beta-D-fructose 6-phosphate</text>
        <dbReference type="Rhea" id="RHEA:11816"/>
        <dbReference type="ChEBI" id="CHEBI:57634"/>
        <dbReference type="ChEBI" id="CHEBI:58225"/>
        <dbReference type="EC" id="5.3.1.9"/>
    </reaction>
</comment>
<dbReference type="Gene3D" id="3.40.50.10490">
    <property type="entry name" value="Glucose-6-phosphate isomerase like protein, domain 1"/>
    <property type="match status" value="2"/>
</dbReference>
<dbReference type="AlphaFoldDB" id="A0AAN1RUL6"/>
<comment type="pathway">
    <text evidence="7">Carbohydrate biosynthesis; gluconeogenesis.</text>
</comment>
<dbReference type="InterPro" id="IPR035476">
    <property type="entry name" value="SIS_PGI_1"/>
</dbReference>
<dbReference type="EMBL" id="CP024172">
    <property type="protein sequence ID" value="AZW16130.1"/>
    <property type="molecule type" value="Genomic_DNA"/>
</dbReference>
<evidence type="ECO:0000256" key="4">
    <source>
        <dbReference type="ARBA" id="ARBA00023152"/>
    </source>
</evidence>
<dbReference type="InterPro" id="IPR046348">
    <property type="entry name" value="SIS_dom_sf"/>
</dbReference>
<dbReference type="GO" id="GO:0051156">
    <property type="term" value="P:glucose 6-phosphate metabolic process"/>
    <property type="evidence" value="ECO:0007669"/>
    <property type="project" value="TreeGrafter"/>
</dbReference>
<proteinExistence type="inferred from homology"/>
<evidence type="ECO:0000256" key="3">
    <source>
        <dbReference type="ARBA" id="ARBA00022432"/>
    </source>
</evidence>
<dbReference type="GO" id="GO:0048029">
    <property type="term" value="F:monosaccharide binding"/>
    <property type="evidence" value="ECO:0007669"/>
    <property type="project" value="TreeGrafter"/>
</dbReference>
<evidence type="ECO:0000256" key="2">
    <source>
        <dbReference type="ARBA" id="ARBA00006604"/>
    </source>
</evidence>
<dbReference type="Pfam" id="PF00342">
    <property type="entry name" value="PGI"/>
    <property type="match status" value="1"/>
</dbReference>